<dbReference type="Proteomes" id="UP000218418">
    <property type="component" value="Chromosome"/>
</dbReference>
<accession>A0A1Z4LHU0</accession>
<organism evidence="3 4">
    <name type="scientific">Calothrix parasitica NIES-267</name>
    <dbReference type="NCBI Taxonomy" id="1973488"/>
    <lineage>
        <taxon>Bacteria</taxon>
        <taxon>Bacillati</taxon>
        <taxon>Cyanobacteriota</taxon>
        <taxon>Cyanophyceae</taxon>
        <taxon>Nostocales</taxon>
        <taxon>Calotrichaceae</taxon>
        <taxon>Calothrix</taxon>
    </lineage>
</organism>
<feature type="region of interest" description="Disordered" evidence="1">
    <location>
        <begin position="214"/>
        <end position="316"/>
    </location>
</feature>
<sequence>MSKRNLLSTILSCSILATSTLPSFAVEANPEVITEKVSQESTTQNYVLQVIEVKFKKDITFDVGANKKQNINLCIASPIQNKNGEIVIPQHTRVHGVLEPVGKGKDRGTNIHVESLVINGERYLLNAISSNKIPAYKRNTKSRLYQSEKYGSSIEKYFSGSNSSDSEKIRQNARTVGSVIGFFNPRSKLISSFYKDQVYMLVLKKPLSLDTIQNIPPTSSNCQPQQEEDTPANSSESQTTQQEDTPANGSESQTTQQEDTPANGSESQTTQQEDTPANSSESQTIQQEDKPANSSESQTTQQGDTSSNTPNFEPKK</sequence>
<dbReference type="OrthoDB" id="9890239at2"/>
<dbReference type="AlphaFoldDB" id="A0A1Z4LHU0"/>
<gene>
    <name evidence="3" type="ORF">NIES267_02060</name>
</gene>
<evidence type="ECO:0000313" key="3">
    <source>
        <dbReference type="EMBL" id="BAY80749.1"/>
    </source>
</evidence>
<feature type="chain" id="PRO_5012351242" evidence="2">
    <location>
        <begin position="29"/>
        <end position="316"/>
    </location>
</feature>
<name>A0A1Z4LHU0_9CYAN</name>
<keyword evidence="4" id="KW-1185">Reference proteome</keyword>
<dbReference type="EMBL" id="AP018227">
    <property type="protein sequence ID" value="BAY80749.1"/>
    <property type="molecule type" value="Genomic_DNA"/>
</dbReference>
<proteinExistence type="predicted"/>
<evidence type="ECO:0000256" key="2">
    <source>
        <dbReference type="SAM" id="SignalP"/>
    </source>
</evidence>
<evidence type="ECO:0000313" key="4">
    <source>
        <dbReference type="Proteomes" id="UP000218418"/>
    </source>
</evidence>
<protein>
    <submittedName>
        <fullName evidence="3">Uncharacterized protein</fullName>
    </submittedName>
</protein>
<reference evidence="3 4" key="1">
    <citation type="submission" date="2017-06" db="EMBL/GenBank/DDBJ databases">
        <title>Genome sequencing of cyanobaciteial culture collection at National Institute for Environmental Studies (NIES).</title>
        <authorList>
            <person name="Hirose Y."/>
            <person name="Shimura Y."/>
            <person name="Fujisawa T."/>
            <person name="Nakamura Y."/>
            <person name="Kawachi M."/>
        </authorList>
    </citation>
    <scope>NUCLEOTIDE SEQUENCE [LARGE SCALE GENOMIC DNA]</scope>
    <source>
        <strain evidence="3 4">NIES-267</strain>
    </source>
</reference>
<evidence type="ECO:0000256" key="1">
    <source>
        <dbReference type="SAM" id="MobiDB-lite"/>
    </source>
</evidence>
<keyword evidence="2" id="KW-0732">Signal</keyword>
<feature type="signal peptide" evidence="2">
    <location>
        <begin position="1"/>
        <end position="28"/>
    </location>
</feature>